<feature type="transmembrane region" description="Helical" evidence="8">
    <location>
        <begin position="804"/>
        <end position="827"/>
    </location>
</feature>
<proteinExistence type="predicted"/>
<dbReference type="AlphaFoldDB" id="A0AA38I9S4"/>
<evidence type="ECO:0008006" key="11">
    <source>
        <dbReference type="Google" id="ProtNLM"/>
    </source>
</evidence>
<evidence type="ECO:0000256" key="4">
    <source>
        <dbReference type="ARBA" id="ARBA00022989"/>
    </source>
</evidence>
<evidence type="ECO:0000256" key="3">
    <source>
        <dbReference type="ARBA" id="ARBA00022692"/>
    </source>
</evidence>
<name>A0AA38I9S4_9CUCU</name>
<dbReference type="EMBL" id="JALNTZ010000005">
    <property type="protein sequence ID" value="KAJ3652052.1"/>
    <property type="molecule type" value="Genomic_DNA"/>
</dbReference>
<reference evidence="9" key="1">
    <citation type="journal article" date="2023" name="G3 (Bethesda)">
        <title>Whole genome assemblies of Zophobas morio and Tenebrio molitor.</title>
        <authorList>
            <person name="Kaur S."/>
            <person name="Stinson S.A."/>
            <person name="diCenzo G.C."/>
        </authorList>
    </citation>
    <scope>NUCLEOTIDE SEQUENCE</scope>
    <source>
        <strain evidence="9">QUZm001</strain>
    </source>
</reference>
<evidence type="ECO:0000256" key="2">
    <source>
        <dbReference type="ARBA" id="ARBA00022475"/>
    </source>
</evidence>
<keyword evidence="3 8" id="KW-0812">Transmembrane</keyword>
<dbReference type="PANTHER" id="PTHR42643:SF38">
    <property type="entry name" value="IONOTROPIC RECEPTOR 100A"/>
    <property type="match status" value="1"/>
</dbReference>
<keyword evidence="6" id="KW-0675">Receptor</keyword>
<feature type="transmembrane region" description="Helical" evidence="8">
    <location>
        <begin position="669"/>
        <end position="693"/>
    </location>
</feature>
<sequence>MLQSSTTQKPQNTIQKLFQSLVLFYFLNLNWFYVSELSGILSQPSYEPKILTITDFINSDKIVKFPDGYLHLFQGKRFSDDVLTKRVLYDRVKSYEEEVQDFAKELDHGIISSNTKIFFIKNKHEVQMVNRECLATFQNFIVVRKGFPLLEKMNNVILRIRQSGLMSKWIYESQMRINRTVVNLEELSRSLDLRGIACAFIVFGVGIFMSIAAFTFELAYHLRDHGTFNLKLTIVVVMGQKEEIRFSQFVVHPSLKEHGHIHPMLTKCTVSSPLIVHVVFFTWYPYNFENQCGTVFNLVKIKSRNPYENKIIGKLNNCPVTVTWDEVALGIKSPFDKADPGYFIRAVDTVLQKVGLTPIYLKENLQYFTLLRMKGHYNDLRDHMLKNKIDMAILTLKLSNTEISFMEISDFFTDFYFFFVLPPRRQITNSTETLVIFKGQIWLLILVTSLLLAVLWKFIMKNTLQNSFFEIIQIILQSSTTENPTGTTQKFFFCLVFFYCLNLNWFYVSGLSGVLSQPSYEPKISTINDLIQSNKVLKFPNGYETLFKEKSYFSLLLKKRVDRKTKSYEEHVQDFAEELDHGIITSSSRIYFIKDYQKLQILDRDKIGILTNRLLIRKGFPVLNKINFFINRVRESGFNSKWVYESQMGINRTSFNFEQTISSLDMHRIVCAFVVLGVGISLSVVVAIMEIIVTWEPAAFAIKSPTNKTDPGYFIRLLDAVLAEIGLNPIYLTENINYFGLVTIKGHYDDLEEYMIKNNIGLAMITKDSMGPPLKYLEISRFFSDFDVFFILPPRSRITNSVQILQIFTAQTWFLIFISTLLLVVLWKLITQKTFHTSFFQIIEMMLQLSTTQKPQNTLQTLFKSMVLFYFLNLNWFYVSELSGILSHPSYEPKILTITDLINSNKIVKFPDGYLPIFRGKRFRDGVLSKRALHNGTKSLVEEVHDFAKELDHGIVTTSIRIFYIKNKDEVQMVNREYVSL</sequence>
<keyword evidence="5 8" id="KW-0472">Membrane</keyword>
<accession>A0AA38I9S4</accession>
<comment type="caution">
    <text evidence="9">The sequence shown here is derived from an EMBL/GenBank/DDBJ whole genome shotgun (WGS) entry which is preliminary data.</text>
</comment>
<protein>
    <recommendedName>
        <fullName evidence="11">Ionotropic receptor</fullName>
    </recommendedName>
</protein>
<dbReference type="SUPFAM" id="SSF53850">
    <property type="entry name" value="Periplasmic binding protein-like II"/>
    <property type="match status" value="2"/>
</dbReference>
<keyword evidence="10" id="KW-1185">Reference proteome</keyword>
<dbReference type="GO" id="GO:0005886">
    <property type="term" value="C:plasma membrane"/>
    <property type="evidence" value="ECO:0007669"/>
    <property type="project" value="UniProtKB-SubCell"/>
</dbReference>
<keyword evidence="7" id="KW-0325">Glycoprotein</keyword>
<evidence type="ECO:0000256" key="5">
    <source>
        <dbReference type="ARBA" id="ARBA00023136"/>
    </source>
</evidence>
<dbReference type="PANTHER" id="PTHR42643">
    <property type="entry name" value="IONOTROPIC RECEPTOR 20A-RELATED"/>
    <property type="match status" value="1"/>
</dbReference>
<evidence type="ECO:0000256" key="8">
    <source>
        <dbReference type="SAM" id="Phobius"/>
    </source>
</evidence>
<evidence type="ECO:0000256" key="6">
    <source>
        <dbReference type="ARBA" id="ARBA00023170"/>
    </source>
</evidence>
<gene>
    <name evidence="9" type="ORF">Zmor_018051</name>
</gene>
<dbReference type="InterPro" id="IPR052192">
    <property type="entry name" value="Insect_Ionotropic_Sensory_Rcpt"/>
</dbReference>
<feature type="transmembrane region" description="Helical" evidence="8">
    <location>
        <begin position="21"/>
        <end position="41"/>
    </location>
</feature>
<keyword evidence="2" id="KW-1003">Cell membrane</keyword>
<dbReference type="Proteomes" id="UP001168821">
    <property type="component" value="Unassembled WGS sequence"/>
</dbReference>
<organism evidence="9 10">
    <name type="scientific">Zophobas morio</name>
    <dbReference type="NCBI Taxonomy" id="2755281"/>
    <lineage>
        <taxon>Eukaryota</taxon>
        <taxon>Metazoa</taxon>
        <taxon>Ecdysozoa</taxon>
        <taxon>Arthropoda</taxon>
        <taxon>Hexapoda</taxon>
        <taxon>Insecta</taxon>
        <taxon>Pterygota</taxon>
        <taxon>Neoptera</taxon>
        <taxon>Endopterygota</taxon>
        <taxon>Coleoptera</taxon>
        <taxon>Polyphaga</taxon>
        <taxon>Cucujiformia</taxon>
        <taxon>Tenebrionidae</taxon>
        <taxon>Zophobas</taxon>
    </lineage>
</organism>
<comment type="subcellular location">
    <subcellularLocation>
        <location evidence="1">Cell membrane</location>
        <topology evidence="1">Multi-pass membrane protein</topology>
    </subcellularLocation>
</comment>
<evidence type="ECO:0000256" key="1">
    <source>
        <dbReference type="ARBA" id="ARBA00004651"/>
    </source>
</evidence>
<feature type="transmembrane region" description="Helical" evidence="8">
    <location>
        <begin position="441"/>
        <end position="459"/>
    </location>
</feature>
<evidence type="ECO:0000256" key="7">
    <source>
        <dbReference type="ARBA" id="ARBA00023180"/>
    </source>
</evidence>
<feature type="transmembrane region" description="Helical" evidence="8">
    <location>
        <begin position="193"/>
        <end position="216"/>
    </location>
</feature>
<feature type="transmembrane region" description="Helical" evidence="8">
    <location>
        <begin position="490"/>
        <end position="508"/>
    </location>
</feature>
<keyword evidence="4 8" id="KW-1133">Transmembrane helix</keyword>
<evidence type="ECO:0000313" key="10">
    <source>
        <dbReference type="Proteomes" id="UP001168821"/>
    </source>
</evidence>
<evidence type="ECO:0000313" key="9">
    <source>
        <dbReference type="EMBL" id="KAJ3652052.1"/>
    </source>
</evidence>